<reference evidence="2 3" key="1">
    <citation type="submission" date="2021-02" db="EMBL/GenBank/DDBJ databases">
        <title>Leishmania (Mundinia) enrietti genome sequencing and assembly.</title>
        <authorList>
            <person name="Almutairi H."/>
            <person name="Gatherer D."/>
        </authorList>
    </citation>
    <scope>NUCLEOTIDE SEQUENCE [LARGE SCALE GENOMIC DNA]</scope>
    <source>
        <strain evidence="2">CUR178</strain>
    </source>
</reference>
<evidence type="ECO:0008006" key="4">
    <source>
        <dbReference type="Google" id="ProtNLM"/>
    </source>
</evidence>
<dbReference type="KEGG" id="lenr:94173042"/>
<organism evidence="2 3">
    <name type="scientific">Leishmania enriettii</name>
    <dbReference type="NCBI Taxonomy" id="5663"/>
    <lineage>
        <taxon>Eukaryota</taxon>
        <taxon>Discoba</taxon>
        <taxon>Euglenozoa</taxon>
        <taxon>Kinetoplastea</taxon>
        <taxon>Metakinetoplastina</taxon>
        <taxon>Trypanosomatida</taxon>
        <taxon>Trypanosomatidae</taxon>
        <taxon>Leishmaniinae</taxon>
        <taxon>Leishmania</taxon>
    </lineage>
</organism>
<feature type="compositionally biased region" description="Low complexity" evidence="1">
    <location>
        <begin position="9"/>
        <end position="21"/>
    </location>
</feature>
<evidence type="ECO:0000313" key="2">
    <source>
        <dbReference type="EMBL" id="KAG5480718.1"/>
    </source>
</evidence>
<dbReference type="AlphaFoldDB" id="A0A836HQ87"/>
<keyword evidence="3" id="KW-1185">Reference proteome</keyword>
<evidence type="ECO:0000256" key="1">
    <source>
        <dbReference type="SAM" id="MobiDB-lite"/>
    </source>
</evidence>
<evidence type="ECO:0000313" key="3">
    <source>
        <dbReference type="Proteomes" id="UP000674179"/>
    </source>
</evidence>
<dbReference type="OrthoDB" id="263013at2759"/>
<accession>A0A836HQ87</accession>
<dbReference type="Proteomes" id="UP000674179">
    <property type="component" value="Chromosome 20"/>
</dbReference>
<name>A0A836HQ87_LEIEN</name>
<comment type="caution">
    <text evidence="2">The sequence shown here is derived from an EMBL/GenBank/DDBJ whole genome shotgun (WGS) entry which is preliminary data.</text>
</comment>
<dbReference type="EMBL" id="JAFHKP010000020">
    <property type="protein sequence ID" value="KAG5480718.1"/>
    <property type="molecule type" value="Genomic_DNA"/>
</dbReference>
<proteinExistence type="predicted"/>
<gene>
    <name evidence="2" type="ORF">CUR178_05853</name>
</gene>
<sequence>MPLSSSGEATPTTLPAPTSSAADKHALQDPRGFRRAAVLTYHTAPYPSNSIDGIFEALLMLAADRLGPNGEVKEKTSIRTSRAEKGGWLGRAWKHVVRYTSSNLLQIRQAAFFSAFSRQLELNLAEESSIVMVSCQCFIVSDGEMRFGSLFATNCGLYFCSCEPQAAPAATTAAEVNASSNSSADNRVEGEADYIKERVLFTDVASLLPSISLEQKGTVAPFIQGIPSGVVAPTALQVFTVQLSTVLQFVGLHKVAVKRPTKSAAEAERGSSDTGQGASCTDVVQKREFNLICELPCNLDTLKFCALLWRLWAQRLHQLGRPLENPAVHYAEPH</sequence>
<protein>
    <recommendedName>
        <fullName evidence="4">GRAM domain-containing protein</fullName>
    </recommendedName>
</protein>
<dbReference type="RefSeq" id="XP_067693531.1">
    <property type="nucleotide sequence ID" value="XM_067837532.1"/>
</dbReference>
<dbReference type="GeneID" id="94173042"/>
<feature type="region of interest" description="Disordered" evidence="1">
    <location>
        <begin position="1"/>
        <end position="27"/>
    </location>
</feature>